<gene>
    <name evidence="2" type="ORF">GCM10023094_10090</name>
</gene>
<dbReference type="EMBL" id="BAABFB010000023">
    <property type="protein sequence ID" value="GAA4474454.1"/>
    <property type="molecule type" value="Genomic_DNA"/>
</dbReference>
<dbReference type="Proteomes" id="UP001501183">
    <property type="component" value="Unassembled WGS sequence"/>
</dbReference>
<sequence>MRRCPDDEIGRNSVRPWTIPRTIACSQVIDSPVTGRAVRPRERMWRNGGTGTGSGDASRGAPYPRRPDHARPRVTVLRTRRVKVPRTAPRHYASDLVVIER</sequence>
<protein>
    <submittedName>
        <fullName evidence="2">Uncharacterized protein</fullName>
    </submittedName>
</protein>
<reference evidence="3" key="1">
    <citation type="journal article" date="2019" name="Int. J. Syst. Evol. Microbiol.">
        <title>The Global Catalogue of Microorganisms (GCM) 10K type strain sequencing project: providing services to taxonomists for standard genome sequencing and annotation.</title>
        <authorList>
            <consortium name="The Broad Institute Genomics Platform"/>
            <consortium name="The Broad Institute Genome Sequencing Center for Infectious Disease"/>
            <person name="Wu L."/>
            <person name="Ma J."/>
        </authorList>
    </citation>
    <scope>NUCLEOTIDE SEQUENCE [LARGE SCALE GENOMIC DNA]</scope>
    <source>
        <strain evidence="3">JCM 32206</strain>
    </source>
</reference>
<keyword evidence="3" id="KW-1185">Reference proteome</keyword>
<name>A0ABP8NY00_9NOCA</name>
<comment type="caution">
    <text evidence="2">The sequence shown here is derived from an EMBL/GenBank/DDBJ whole genome shotgun (WGS) entry which is preliminary data.</text>
</comment>
<proteinExistence type="predicted"/>
<evidence type="ECO:0000313" key="3">
    <source>
        <dbReference type="Proteomes" id="UP001501183"/>
    </source>
</evidence>
<evidence type="ECO:0000313" key="2">
    <source>
        <dbReference type="EMBL" id="GAA4474454.1"/>
    </source>
</evidence>
<accession>A0ABP8NY00</accession>
<evidence type="ECO:0000256" key="1">
    <source>
        <dbReference type="SAM" id="MobiDB-lite"/>
    </source>
</evidence>
<organism evidence="2 3">
    <name type="scientific">Rhodococcus olei</name>
    <dbReference type="NCBI Taxonomy" id="2161675"/>
    <lineage>
        <taxon>Bacteria</taxon>
        <taxon>Bacillati</taxon>
        <taxon>Actinomycetota</taxon>
        <taxon>Actinomycetes</taxon>
        <taxon>Mycobacteriales</taxon>
        <taxon>Nocardiaceae</taxon>
        <taxon>Rhodococcus</taxon>
    </lineage>
</organism>
<feature type="region of interest" description="Disordered" evidence="1">
    <location>
        <begin position="34"/>
        <end position="70"/>
    </location>
</feature>